<evidence type="ECO:0000313" key="12">
    <source>
        <dbReference type="EMBL" id="OFE12040.1"/>
    </source>
</evidence>
<feature type="region of interest" description="Disordered" evidence="10">
    <location>
        <begin position="49"/>
        <end position="127"/>
    </location>
</feature>
<dbReference type="GO" id="GO:0003774">
    <property type="term" value="F:cytoskeletal motor activity"/>
    <property type="evidence" value="ECO:0007669"/>
    <property type="project" value="InterPro"/>
</dbReference>
<dbReference type="PANTHER" id="PTHR34982:SF1">
    <property type="entry name" value="FLAGELLAR ASSEMBLY PROTEIN FLIH"/>
    <property type="match status" value="1"/>
</dbReference>
<dbReference type="AlphaFoldDB" id="A0A1E8CHS3"/>
<dbReference type="Proteomes" id="UP000175669">
    <property type="component" value="Unassembled WGS sequence"/>
</dbReference>
<feature type="region of interest" description="Disordered" evidence="10">
    <location>
        <begin position="285"/>
        <end position="345"/>
    </location>
</feature>
<dbReference type="GO" id="GO:0005829">
    <property type="term" value="C:cytosol"/>
    <property type="evidence" value="ECO:0007669"/>
    <property type="project" value="TreeGrafter"/>
</dbReference>
<evidence type="ECO:0000256" key="3">
    <source>
        <dbReference type="ARBA" id="ARBA00006602"/>
    </source>
</evidence>
<feature type="compositionally biased region" description="Polar residues" evidence="10">
    <location>
        <begin position="325"/>
        <end position="338"/>
    </location>
</feature>
<sequence>MMQRHVFDGSTRVSQKSLEEVPVMRWVPPTIGAGGKLIQAEPRLDSPLRQAVGQTASASDETDSPNTPARAGSTAVDSAESYDKAREEGLLSGRQEGLEKGLEEGRRQGQERGLQQGLEEGRKQGADQGYKEGLQKADAELRQTLKTLNGILTQLSHAVNEQDYQLEKALLDLSREIARNVVQRELMIDSSHIMKIVRQALATLPPSRDNVRILVNPADQPLVQQAADEGGENWRVVANQHIGRGGCRVETDQSAVDFTTSERFSQVIEQIVQRQFADDDVASDVPAGENFEEAPEPVVKAARETRPASEKRSLAEEAAAISDADTATESPANSQSATPGDEGKS</sequence>
<dbReference type="GO" id="GO:0071973">
    <property type="term" value="P:bacterial-type flagellum-dependent cell motility"/>
    <property type="evidence" value="ECO:0007669"/>
    <property type="project" value="InterPro"/>
</dbReference>
<comment type="subcellular location">
    <subcellularLocation>
        <location evidence="2">Cytoplasm</location>
    </subcellularLocation>
</comment>
<keyword evidence="9" id="KW-1006">Bacterial flagellum protein export</keyword>
<evidence type="ECO:0000256" key="6">
    <source>
        <dbReference type="ARBA" id="ARBA00022490"/>
    </source>
</evidence>
<dbReference type="PANTHER" id="PTHR34982">
    <property type="entry name" value="YOP PROTEINS TRANSLOCATION PROTEIN L"/>
    <property type="match status" value="1"/>
</dbReference>
<dbReference type="SUPFAM" id="SSF160527">
    <property type="entry name" value="V-type ATPase subunit E-like"/>
    <property type="match status" value="1"/>
</dbReference>
<comment type="function">
    <text evidence="1">Needed for flagellar regrowth and assembly.</text>
</comment>
<dbReference type="EMBL" id="MASR01000001">
    <property type="protein sequence ID" value="OFE12040.1"/>
    <property type="molecule type" value="Genomic_DNA"/>
</dbReference>
<dbReference type="OrthoDB" id="8480773at2"/>
<evidence type="ECO:0000256" key="10">
    <source>
        <dbReference type="SAM" id="MobiDB-lite"/>
    </source>
</evidence>
<keyword evidence="7" id="KW-1005">Bacterial flagellum biogenesis</keyword>
<comment type="caution">
    <text evidence="12">The sequence shown here is derived from an EMBL/GenBank/DDBJ whole genome shotgun (WGS) entry which is preliminary data.</text>
</comment>
<evidence type="ECO:0000259" key="11">
    <source>
        <dbReference type="Pfam" id="PF02108"/>
    </source>
</evidence>
<reference evidence="13" key="1">
    <citation type="submission" date="2016-07" db="EMBL/GenBank/DDBJ databases">
        <authorList>
            <person name="Florea S."/>
            <person name="Webb J.S."/>
            <person name="Jaromczyk J."/>
            <person name="Schardl C.L."/>
        </authorList>
    </citation>
    <scope>NUCLEOTIDE SEQUENCE [LARGE SCALE GENOMIC DNA]</scope>
    <source>
        <strain evidence="13">KCTC 42131</strain>
    </source>
</reference>
<dbReference type="InterPro" id="IPR000563">
    <property type="entry name" value="Flag_FliH"/>
</dbReference>
<keyword evidence="8" id="KW-0653">Protein transport</keyword>
<protein>
    <recommendedName>
        <fullName evidence="4">Flagellar assembly protein FliH</fullName>
    </recommendedName>
</protein>
<feature type="compositionally biased region" description="Polar residues" evidence="10">
    <location>
        <begin position="52"/>
        <end position="67"/>
    </location>
</feature>
<dbReference type="GO" id="GO:0009288">
    <property type="term" value="C:bacterial-type flagellum"/>
    <property type="evidence" value="ECO:0007669"/>
    <property type="project" value="InterPro"/>
</dbReference>
<evidence type="ECO:0000256" key="8">
    <source>
        <dbReference type="ARBA" id="ARBA00022927"/>
    </source>
</evidence>
<dbReference type="InterPro" id="IPR018035">
    <property type="entry name" value="Flagellar_FliH/T3SS_HrpE"/>
</dbReference>
<dbReference type="RefSeq" id="WP_070115664.1">
    <property type="nucleotide sequence ID" value="NZ_MASR01000001.1"/>
</dbReference>
<evidence type="ECO:0000256" key="5">
    <source>
        <dbReference type="ARBA" id="ARBA00022448"/>
    </source>
</evidence>
<feature type="compositionally biased region" description="Basic and acidic residues" evidence="10">
    <location>
        <begin position="301"/>
        <end position="315"/>
    </location>
</feature>
<organism evidence="12 13">
    <name type="scientific">Pseudohongiella acticola</name>
    <dbReference type="NCBI Taxonomy" id="1524254"/>
    <lineage>
        <taxon>Bacteria</taxon>
        <taxon>Pseudomonadati</taxon>
        <taxon>Pseudomonadota</taxon>
        <taxon>Gammaproteobacteria</taxon>
        <taxon>Pseudomonadales</taxon>
        <taxon>Pseudohongiellaceae</taxon>
        <taxon>Pseudohongiella</taxon>
    </lineage>
</organism>
<feature type="domain" description="Flagellar assembly protein FliH/Type III secretion system HrpE" evidence="11">
    <location>
        <begin position="144"/>
        <end position="266"/>
    </location>
</feature>
<keyword evidence="6" id="KW-0963">Cytoplasm</keyword>
<dbReference type="PRINTS" id="PR01003">
    <property type="entry name" value="FLGFLIH"/>
</dbReference>
<dbReference type="InterPro" id="IPR051472">
    <property type="entry name" value="T3SS_Stator/FliH"/>
</dbReference>
<accession>A0A1E8CHS3</accession>
<name>A0A1E8CHS3_9GAMM</name>
<feature type="compositionally biased region" description="Basic and acidic residues" evidence="10">
    <location>
        <begin position="96"/>
        <end position="110"/>
    </location>
</feature>
<comment type="similarity">
    <text evidence="3">Belongs to the FliH family.</text>
</comment>
<evidence type="ECO:0000256" key="9">
    <source>
        <dbReference type="ARBA" id="ARBA00023225"/>
    </source>
</evidence>
<keyword evidence="13" id="KW-1185">Reference proteome</keyword>
<evidence type="ECO:0000256" key="4">
    <source>
        <dbReference type="ARBA" id="ARBA00016507"/>
    </source>
</evidence>
<evidence type="ECO:0000313" key="13">
    <source>
        <dbReference type="Proteomes" id="UP000175669"/>
    </source>
</evidence>
<keyword evidence="5" id="KW-0813">Transport</keyword>
<proteinExistence type="inferred from homology"/>
<evidence type="ECO:0000256" key="1">
    <source>
        <dbReference type="ARBA" id="ARBA00003041"/>
    </source>
</evidence>
<dbReference type="STRING" id="1524254.PHACT_01895"/>
<gene>
    <name evidence="12" type="ORF">PHACT_01895</name>
</gene>
<evidence type="ECO:0000256" key="2">
    <source>
        <dbReference type="ARBA" id="ARBA00004496"/>
    </source>
</evidence>
<dbReference type="GO" id="GO:0044781">
    <property type="term" value="P:bacterial-type flagellum organization"/>
    <property type="evidence" value="ECO:0007669"/>
    <property type="project" value="UniProtKB-KW"/>
</dbReference>
<dbReference type="GO" id="GO:0015031">
    <property type="term" value="P:protein transport"/>
    <property type="evidence" value="ECO:0007669"/>
    <property type="project" value="UniProtKB-KW"/>
</dbReference>
<evidence type="ECO:0000256" key="7">
    <source>
        <dbReference type="ARBA" id="ARBA00022795"/>
    </source>
</evidence>
<dbReference type="Pfam" id="PF02108">
    <property type="entry name" value="FliH"/>
    <property type="match status" value="1"/>
</dbReference>